<dbReference type="RefSeq" id="YP_009215079.1">
    <property type="nucleotide sequence ID" value="NC_028969.1"/>
</dbReference>
<dbReference type="Pfam" id="PF01381">
    <property type="entry name" value="HTH_3"/>
    <property type="match status" value="1"/>
</dbReference>
<keyword evidence="3" id="KW-1185">Reference proteome</keyword>
<organism evidence="2 3">
    <name type="scientific">Brevibacillus phage Osiris</name>
    <dbReference type="NCBI Taxonomy" id="1691955"/>
    <lineage>
        <taxon>Viruses</taxon>
        <taxon>Duplodnaviria</taxon>
        <taxon>Heunggongvirae</taxon>
        <taxon>Uroviricota</taxon>
        <taxon>Caudoviricetes</taxon>
        <taxon>Jimmervirus</taxon>
        <taxon>Jimmervirus osiris</taxon>
    </lineage>
</organism>
<sequence length="69" mass="7953">MSFGKALRKYRKLINYSQIDLSQRTNIPQTTISDFENEKYLPNIRQGFLLATALGVTLNDLYEESKKPA</sequence>
<accession>A0A0K2CNP2</accession>
<evidence type="ECO:0000313" key="3">
    <source>
        <dbReference type="Proteomes" id="UP000202966"/>
    </source>
</evidence>
<dbReference type="InterPro" id="IPR001387">
    <property type="entry name" value="Cro/C1-type_HTH"/>
</dbReference>
<dbReference type="InterPro" id="IPR010982">
    <property type="entry name" value="Lambda_DNA-bd_dom_sf"/>
</dbReference>
<reference evidence="2 3" key="1">
    <citation type="journal article" date="2015" name="Genome Announc.">
        <title>Genome Sequences of Five Additional Brevibacillus laterosporus Bacteriophages.</title>
        <authorList>
            <person name="Merrill B.D."/>
            <person name="Berg J.A."/>
            <person name="Graves K.A."/>
            <person name="Ward A.T."/>
            <person name="Hilton J.A."/>
            <person name="Wake B.N."/>
            <person name="Grose J.H."/>
            <person name="Breakwell D.P."/>
            <person name="Burnett S.H."/>
        </authorList>
    </citation>
    <scope>NUCLEOTIDE SEQUENCE [LARGE SCALE GENOMIC DNA]</scope>
</reference>
<dbReference type="KEGG" id="vg:26641404"/>
<dbReference type="EMBL" id="KT151956">
    <property type="protein sequence ID" value="ALA07328.1"/>
    <property type="molecule type" value="Genomic_DNA"/>
</dbReference>
<feature type="domain" description="HTH cro/C1-type" evidence="1">
    <location>
        <begin position="7"/>
        <end position="61"/>
    </location>
</feature>
<evidence type="ECO:0000313" key="2">
    <source>
        <dbReference type="EMBL" id="ALA07328.1"/>
    </source>
</evidence>
<dbReference type="PROSITE" id="PS50943">
    <property type="entry name" value="HTH_CROC1"/>
    <property type="match status" value="1"/>
</dbReference>
<gene>
    <name evidence="2" type="ORF">OSIRIS_65</name>
</gene>
<dbReference type="GeneID" id="26641404"/>
<proteinExistence type="predicted"/>
<evidence type="ECO:0000259" key="1">
    <source>
        <dbReference type="PROSITE" id="PS50943"/>
    </source>
</evidence>
<dbReference type="OrthoDB" id="29284at10239"/>
<dbReference type="CDD" id="cd00093">
    <property type="entry name" value="HTH_XRE"/>
    <property type="match status" value="1"/>
</dbReference>
<dbReference type="GO" id="GO:0003677">
    <property type="term" value="F:DNA binding"/>
    <property type="evidence" value="ECO:0007669"/>
    <property type="project" value="InterPro"/>
</dbReference>
<name>A0A0K2CNP2_9CAUD</name>
<protein>
    <submittedName>
        <fullName evidence="2">Putative transcriptional regulator</fullName>
    </submittedName>
</protein>
<dbReference type="Gene3D" id="1.10.260.40">
    <property type="entry name" value="lambda repressor-like DNA-binding domains"/>
    <property type="match status" value="1"/>
</dbReference>
<dbReference type="SUPFAM" id="SSF47413">
    <property type="entry name" value="lambda repressor-like DNA-binding domains"/>
    <property type="match status" value="1"/>
</dbReference>
<dbReference type="Proteomes" id="UP000202966">
    <property type="component" value="Segment"/>
</dbReference>
<dbReference type="SMART" id="SM00530">
    <property type="entry name" value="HTH_XRE"/>
    <property type="match status" value="1"/>
</dbReference>